<sequence length="170" mass="19305">MQLAFVGLFPVSDHCASVAGRNRGPHLQLCVPPRPVLEGKVVSAWLLSERLIWVMRAPVAGAGDCARIARRPALWGIRWRLFRPAPQQRDKGRDSRTLDVPWAEGRVHCSKWRFLSVHADDIITPRHSRPLRRDNGLGRRTDRWRRAELRLTLLLSRAMVSPRAARSSSG</sequence>
<name>A0A9J6HBI2_HAELO</name>
<dbReference type="Proteomes" id="UP000821853">
    <property type="component" value="Unassembled WGS sequence"/>
</dbReference>
<comment type="caution">
    <text evidence="1">The sequence shown here is derived from an EMBL/GenBank/DDBJ whole genome shotgun (WGS) entry which is preliminary data.</text>
</comment>
<keyword evidence="2" id="KW-1185">Reference proteome</keyword>
<dbReference type="EMBL" id="JABSTR010001819">
    <property type="protein sequence ID" value="KAH9384216.1"/>
    <property type="molecule type" value="Genomic_DNA"/>
</dbReference>
<accession>A0A9J6HBI2</accession>
<dbReference type="VEuPathDB" id="VectorBase:HLOH_041331"/>
<evidence type="ECO:0000313" key="1">
    <source>
        <dbReference type="EMBL" id="KAH9384216.1"/>
    </source>
</evidence>
<gene>
    <name evidence="1" type="ORF">HPB48_026209</name>
</gene>
<evidence type="ECO:0000313" key="2">
    <source>
        <dbReference type="Proteomes" id="UP000821853"/>
    </source>
</evidence>
<organism evidence="1 2">
    <name type="scientific">Haemaphysalis longicornis</name>
    <name type="common">Bush tick</name>
    <dbReference type="NCBI Taxonomy" id="44386"/>
    <lineage>
        <taxon>Eukaryota</taxon>
        <taxon>Metazoa</taxon>
        <taxon>Ecdysozoa</taxon>
        <taxon>Arthropoda</taxon>
        <taxon>Chelicerata</taxon>
        <taxon>Arachnida</taxon>
        <taxon>Acari</taxon>
        <taxon>Parasitiformes</taxon>
        <taxon>Ixodida</taxon>
        <taxon>Ixodoidea</taxon>
        <taxon>Ixodidae</taxon>
        <taxon>Haemaphysalinae</taxon>
        <taxon>Haemaphysalis</taxon>
    </lineage>
</organism>
<dbReference type="AlphaFoldDB" id="A0A9J6HBI2"/>
<proteinExistence type="predicted"/>
<reference evidence="1 2" key="1">
    <citation type="journal article" date="2020" name="Cell">
        <title>Large-Scale Comparative Analyses of Tick Genomes Elucidate Their Genetic Diversity and Vector Capacities.</title>
        <authorList>
            <consortium name="Tick Genome and Microbiome Consortium (TIGMIC)"/>
            <person name="Jia N."/>
            <person name="Wang J."/>
            <person name="Shi W."/>
            <person name="Du L."/>
            <person name="Sun Y."/>
            <person name="Zhan W."/>
            <person name="Jiang J.F."/>
            <person name="Wang Q."/>
            <person name="Zhang B."/>
            <person name="Ji P."/>
            <person name="Bell-Sakyi L."/>
            <person name="Cui X.M."/>
            <person name="Yuan T.T."/>
            <person name="Jiang B.G."/>
            <person name="Yang W.F."/>
            <person name="Lam T.T."/>
            <person name="Chang Q.C."/>
            <person name="Ding S.J."/>
            <person name="Wang X.J."/>
            <person name="Zhu J.G."/>
            <person name="Ruan X.D."/>
            <person name="Zhao L."/>
            <person name="Wei J.T."/>
            <person name="Ye R.Z."/>
            <person name="Que T.C."/>
            <person name="Du C.H."/>
            <person name="Zhou Y.H."/>
            <person name="Cheng J.X."/>
            <person name="Dai P.F."/>
            <person name="Guo W.B."/>
            <person name="Han X.H."/>
            <person name="Huang E.J."/>
            <person name="Li L.F."/>
            <person name="Wei W."/>
            <person name="Gao Y.C."/>
            <person name="Liu J.Z."/>
            <person name="Shao H.Z."/>
            <person name="Wang X."/>
            <person name="Wang C.C."/>
            <person name="Yang T.C."/>
            <person name="Huo Q.B."/>
            <person name="Li W."/>
            <person name="Chen H.Y."/>
            <person name="Chen S.E."/>
            <person name="Zhou L.G."/>
            <person name="Ni X.B."/>
            <person name="Tian J.H."/>
            <person name="Sheng Y."/>
            <person name="Liu T."/>
            <person name="Pan Y.S."/>
            <person name="Xia L.Y."/>
            <person name="Li J."/>
            <person name="Zhao F."/>
            <person name="Cao W.C."/>
        </authorList>
    </citation>
    <scope>NUCLEOTIDE SEQUENCE [LARGE SCALE GENOMIC DNA]</scope>
    <source>
        <strain evidence="1">HaeL-2018</strain>
    </source>
</reference>
<protein>
    <submittedName>
        <fullName evidence="1">Uncharacterized protein</fullName>
    </submittedName>
</protein>